<feature type="region of interest" description="Disordered" evidence="3">
    <location>
        <begin position="1"/>
        <end position="21"/>
    </location>
</feature>
<dbReference type="FunFam" id="3.40.50.720:FF:000173">
    <property type="entry name" value="3-oxoacyl-[acyl-carrier protein] reductase"/>
    <property type="match status" value="1"/>
</dbReference>
<evidence type="ECO:0000313" key="4">
    <source>
        <dbReference type="EMBL" id="SSW68563.1"/>
    </source>
</evidence>
<dbReference type="RefSeq" id="WP_244240390.1">
    <property type="nucleotide sequence ID" value="NZ_UFQB01000016.1"/>
</dbReference>
<sequence>MSAPGHPKGEYRNAQQGENPASARFKDQVAIVTGAVGGIGSAIVEGFLAEGGRVGLVDFNSQGGQAYEQELRKRGHEVCFVHADVARFEECQAAYDRITRDLGAATILVNNVGISPKTDGRALKVWEMPPKEWENVVSVNLNSVFYMTHLATPHMVKQRQGRVINMSSVAGRAYCDIVAAHYAATKAGLIGLTRHWAAELGEHQVTVNALAPGRISTPLLKTVPKEINDAVAQVTALRRLGTPEEVADACLFFASDQARFVTGQVLDVAGGWLMT</sequence>
<protein>
    <submittedName>
        <fullName evidence="4">3-oxoacyl-[acyl-carrier-protein] reductase FabG</fullName>
        <ecNumber evidence="4">1.1.1.100</ecNumber>
    </submittedName>
</protein>
<comment type="similarity">
    <text evidence="1">Belongs to the short-chain dehydrogenases/reductases (SDR) family.</text>
</comment>
<evidence type="ECO:0000256" key="2">
    <source>
        <dbReference type="ARBA" id="ARBA00023002"/>
    </source>
</evidence>
<dbReference type="InterPro" id="IPR020904">
    <property type="entry name" value="Sc_DH/Rdtase_CS"/>
</dbReference>
<dbReference type="PANTHER" id="PTHR42760:SF133">
    <property type="entry name" value="3-OXOACYL-[ACYL-CARRIER-PROTEIN] REDUCTASE"/>
    <property type="match status" value="1"/>
</dbReference>
<name>A0A446CLC3_9BURK</name>
<dbReference type="PRINTS" id="PR00080">
    <property type="entry name" value="SDRFAMILY"/>
</dbReference>
<dbReference type="GO" id="GO:0048038">
    <property type="term" value="F:quinone binding"/>
    <property type="evidence" value="ECO:0007669"/>
    <property type="project" value="TreeGrafter"/>
</dbReference>
<dbReference type="PANTHER" id="PTHR42760">
    <property type="entry name" value="SHORT-CHAIN DEHYDROGENASES/REDUCTASES FAMILY MEMBER"/>
    <property type="match status" value="1"/>
</dbReference>
<dbReference type="GO" id="GO:0004316">
    <property type="term" value="F:3-oxoacyl-[acyl-carrier-protein] reductase (NADPH) activity"/>
    <property type="evidence" value="ECO:0007669"/>
    <property type="project" value="UniProtKB-EC"/>
</dbReference>
<dbReference type="PROSITE" id="PS00061">
    <property type="entry name" value="ADH_SHORT"/>
    <property type="match status" value="1"/>
</dbReference>
<dbReference type="EC" id="1.1.1.100" evidence="4"/>
<keyword evidence="5" id="KW-1185">Reference proteome</keyword>
<dbReference type="SUPFAM" id="SSF51735">
    <property type="entry name" value="NAD(P)-binding Rossmann-fold domains"/>
    <property type="match status" value="1"/>
</dbReference>
<evidence type="ECO:0000256" key="1">
    <source>
        <dbReference type="ARBA" id="ARBA00006484"/>
    </source>
</evidence>
<dbReference type="InterPro" id="IPR002347">
    <property type="entry name" value="SDR_fam"/>
</dbReference>
<proteinExistence type="inferred from homology"/>
<organism evidence="4 5">
    <name type="scientific">Achromobacter agilis</name>
    <dbReference type="NCBI Taxonomy" id="1353888"/>
    <lineage>
        <taxon>Bacteria</taxon>
        <taxon>Pseudomonadati</taxon>
        <taxon>Pseudomonadota</taxon>
        <taxon>Betaproteobacteria</taxon>
        <taxon>Burkholderiales</taxon>
        <taxon>Alcaligenaceae</taxon>
        <taxon>Achromobacter</taxon>
    </lineage>
</organism>
<keyword evidence="2 4" id="KW-0560">Oxidoreductase</keyword>
<dbReference type="EMBL" id="UFQB01000016">
    <property type="protein sequence ID" value="SSW68563.1"/>
    <property type="molecule type" value="Genomic_DNA"/>
</dbReference>
<dbReference type="Gene3D" id="3.40.50.720">
    <property type="entry name" value="NAD(P)-binding Rossmann-like Domain"/>
    <property type="match status" value="1"/>
</dbReference>
<dbReference type="InterPro" id="IPR036291">
    <property type="entry name" value="NAD(P)-bd_dom_sf"/>
</dbReference>
<dbReference type="AlphaFoldDB" id="A0A446CLC3"/>
<accession>A0A446CLC3</accession>
<dbReference type="Pfam" id="PF13561">
    <property type="entry name" value="adh_short_C2"/>
    <property type="match status" value="1"/>
</dbReference>
<dbReference type="GO" id="GO:0006633">
    <property type="term" value="P:fatty acid biosynthetic process"/>
    <property type="evidence" value="ECO:0007669"/>
    <property type="project" value="TreeGrafter"/>
</dbReference>
<reference evidence="4 5" key="1">
    <citation type="submission" date="2018-07" db="EMBL/GenBank/DDBJ databases">
        <authorList>
            <person name="Peeters C."/>
        </authorList>
    </citation>
    <scope>NUCLEOTIDE SEQUENCE [LARGE SCALE GENOMIC DNA]</scope>
    <source>
        <strain evidence="4 5">LMG 3411</strain>
    </source>
</reference>
<dbReference type="NCBIfam" id="NF009466">
    <property type="entry name" value="PRK12826.1-2"/>
    <property type="match status" value="1"/>
</dbReference>
<evidence type="ECO:0000256" key="3">
    <source>
        <dbReference type="SAM" id="MobiDB-lite"/>
    </source>
</evidence>
<evidence type="ECO:0000313" key="5">
    <source>
        <dbReference type="Proteomes" id="UP000289184"/>
    </source>
</evidence>
<gene>
    <name evidence="4" type="primary">fabG_16</name>
    <name evidence="4" type="ORF">AGI3411_03755</name>
</gene>
<dbReference type="PRINTS" id="PR00081">
    <property type="entry name" value="GDHRDH"/>
</dbReference>
<dbReference type="Proteomes" id="UP000289184">
    <property type="component" value="Unassembled WGS sequence"/>
</dbReference>